<evidence type="ECO:0000259" key="6">
    <source>
        <dbReference type="Pfam" id="PF07992"/>
    </source>
</evidence>
<name>A0AA48KWW0_9FIRM</name>
<evidence type="ECO:0000256" key="4">
    <source>
        <dbReference type="ARBA" id="ARBA00023157"/>
    </source>
</evidence>
<accession>A0AA48KWW0</accession>
<protein>
    <submittedName>
        <fullName evidence="7">Thioredoxin-disulfide reductase</fullName>
    </submittedName>
</protein>
<evidence type="ECO:0000313" key="7">
    <source>
        <dbReference type="EMBL" id="BED91753.1"/>
    </source>
</evidence>
<dbReference type="InterPro" id="IPR023753">
    <property type="entry name" value="FAD/NAD-binding_dom"/>
</dbReference>
<dbReference type="PROSITE" id="PS00573">
    <property type="entry name" value="PYRIDINE_REDOX_2"/>
    <property type="match status" value="1"/>
</dbReference>
<keyword evidence="1" id="KW-0285">Flavoprotein</keyword>
<dbReference type="InterPro" id="IPR008255">
    <property type="entry name" value="Pyr_nucl-diS_OxRdtase_2_AS"/>
</dbReference>
<feature type="domain" description="FAD/NAD(P)-binding" evidence="6">
    <location>
        <begin position="6"/>
        <end position="289"/>
    </location>
</feature>
<evidence type="ECO:0000256" key="1">
    <source>
        <dbReference type="ARBA" id="ARBA00022630"/>
    </source>
</evidence>
<dbReference type="KEGG" id="ips:CfP315_0276"/>
<dbReference type="Pfam" id="PF07992">
    <property type="entry name" value="Pyr_redox_2"/>
    <property type="match status" value="1"/>
</dbReference>
<keyword evidence="4" id="KW-1015">Disulfide bond</keyword>
<keyword evidence="5" id="KW-0676">Redox-active center</keyword>
<sequence>MKNEVFDTIIIGAGPAGMAAALYAVRSGCRILIFEREVCGGKMNTTNEICNYPGILSISGPDLSLSMLNSITDLGVDIEYEEIKDTSLLGKTKYVYTESKKYSCKTVIVANGLKNRSLGCKGESEFRGRGVSYCAVCDGFFFKDKVVCIVGGGNTAIEDAIYLSKICLKVVIFVRKSNFKAENFLVDKVKNIPNIFIYFETQITEILGREFVEEVVVQSGDVERKIFVDAVFVAIGFYPDNDAFKEISKNKYGYFKSKSNCATNIPGVYVAGDCREKKLRQIVTAVSDGACAADESLGYLYKHAETKIMKVIGKV</sequence>
<evidence type="ECO:0000256" key="3">
    <source>
        <dbReference type="ARBA" id="ARBA00023002"/>
    </source>
</evidence>
<keyword evidence="3" id="KW-0560">Oxidoreductase</keyword>
<dbReference type="GO" id="GO:0016668">
    <property type="term" value="F:oxidoreductase activity, acting on a sulfur group of donors, NAD(P) as acceptor"/>
    <property type="evidence" value="ECO:0007669"/>
    <property type="project" value="UniProtKB-ARBA"/>
</dbReference>
<dbReference type="PANTHER" id="PTHR48105">
    <property type="entry name" value="THIOREDOXIN REDUCTASE 1-RELATED-RELATED"/>
    <property type="match status" value="1"/>
</dbReference>
<dbReference type="InterPro" id="IPR036188">
    <property type="entry name" value="FAD/NAD-bd_sf"/>
</dbReference>
<gene>
    <name evidence="7" type="ORF">CfP315_0276</name>
</gene>
<proteinExistence type="predicted"/>
<evidence type="ECO:0000256" key="5">
    <source>
        <dbReference type="ARBA" id="ARBA00023284"/>
    </source>
</evidence>
<dbReference type="PRINTS" id="PR00469">
    <property type="entry name" value="PNDRDTASEII"/>
</dbReference>
<dbReference type="EMBL" id="AP027924">
    <property type="protein sequence ID" value="BED91753.1"/>
    <property type="molecule type" value="Genomic_DNA"/>
</dbReference>
<evidence type="ECO:0000256" key="2">
    <source>
        <dbReference type="ARBA" id="ARBA00022827"/>
    </source>
</evidence>
<keyword evidence="2" id="KW-0274">FAD</keyword>
<dbReference type="Gene3D" id="3.50.50.60">
    <property type="entry name" value="FAD/NAD(P)-binding domain"/>
    <property type="match status" value="2"/>
</dbReference>
<dbReference type="InterPro" id="IPR050097">
    <property type="entry name" value="Ferredoxin-NADP_redctase_2"/>
</dbReference>
<reference evidence="7" key="1">
    <citation type="journal article" date="2023" name="ISME J.">
        <title>Emergence of putative energy parasites within Clostridia revealed by genome analysis of a novel endosymbiotic clade.</title>
        <authorList>
            <person name="Takahashi K."/>
            <person name="Kuwahara H."/>
            <person name="Horikawa Y."/>
            <person name="Izawa K."/>
            <person name="Kato D."/>
            <person name="Inagaki T."/>
            <person name="Yuki M."/>
            <person name="Ohkuma M."/>
            <person name="Hongoh Y."/>
        </authorList>
    </citation>
    <scope>NUCLEOTIDE SEQUENCE</scope>
    <source>
        <strain evidence="7">CfP3-15</strain>
    </source>
</reference>
<dbReference type="SUPFAM" id="SSF51905">
    <property type="entry name" value="FAD/NAD(P)-binding domain"/>
    <property type="match status" value="1"/>
</dbReference>
<dbReference type="PRINTS" id="PR00368">
    <property type="entry name" value="FADPNR"/>
</dbReference>
<organism evidence="7">
    <name type="scientific">Candidatus Improbicoccus pseudotrichonymphae</name>
    <dbReference type="NCBI Taxonomy" id="3033792"/>
    <lineage>
        <taxon>Bacteria</taxon>
        <taxon>Bacillati</taxon>
        <taxon>Bacillota</taxon>
        <taxon>Clostridia</taxon>
        <taxon>Candidatus Improbicoccus</taxon>
    </lineage>
</organism>
<dbReference type="Proteomes" id="UP001337580">
    <property type="component" value="Chromosome"/>
</dbReference>
<dbReference type="AlphaFoldDB" id="A0AA48KWW0"/>